<evidence type="ECO:0000313" key="9">
    <source>
        <dbReference type="EMBL" id="SPC34586.1"/>
    </source>
</evidence>
<keyword evidence="6 8" id="KW-0067">ATP-binding</keyword>
<dbReference type="Proteomes" id="UP000236248">
    <property type="component" value="Chromosome NCAV"/>
</dbReference>
<evidence type="ECO:0000256" key="4">
    <source>
        <dbReference type="ARBA" id="ARBA00022741"/>
    </source>
</evidence>
<evidence type="ECO:0000256" key="6">
    <source>
        <dbReference type="ARBA" id="ARBA00022840"/>
    </source>
</evidence>
<keyword evidence="5 8" id="KW-0093">Biotin biosynthesis</keyword>
<dbReference type="NCBIfam" id="TIGR00347">
    <property type="entry name" value="bioD"/>
    <property type="match status" value="1"/>
</dbReference>
<dbReference type="PANTHER" id="PTHR43210:SF5">
    <property type="entry name" value="DETHIOBIOTIN SYNTHETASE"/>
    <property type="match status" value="1"/>
</dbReference>
<dbReference type="EC" id="6.3.3.3" evidence="8"/>
<dbReference type="GO" id="GO:0000287">
    <property type="term" value="F:magnesium ion binding"/>
    <property type="evidence" value="ECO:0007669"/>
    <property type="project" value="UniProtKB-UniRule"/>
</dbReference>
<dbReference type="EMBL" id="LT981265">
    <property type="protein sequence ID" value="SPC34586.1"/>
    <property type="molecule type" value="Genomic_DNA"/>
</dbReference>
<comment type="function">
    <text evidence="8">Catalyzes a mechanistically unusual reaction, the ATP-dependent insertion of CO2 between the N7 and N8 nitrogen atoms of 7,8-diaminopelargonic acid (DAPA, also called 7,8-diammoniononanoate) to form a ureido ring.</text>
</comment>
<comment type="subcellular location">
    <subcellularLocation>
        <location evidence="8">Cytoplasm</location>
    </subcellularLocation>
</comment>
<comment type="subunit">
    <text evidence="8">Homodimer.</text>
</comment>
<proteinExistence type="inferred from homology"/>
<evidence type="ECO:0000313" key="10">
    <source>
        <dbReference type="Proteomes" id="UP000236248"/>
    </source>
</evidence>
<dbReference type="GO" id="GO:0004141">
    <property type="term" value="F:dethiobiotin synthase activity"/>
    <property type="evidence" value="ECO:0007669"/>
    <property type="project" value="UniProtKB-UniRule"/>
</dbReference>
<dbReference type="InterPro" id="IPR027417">
    <property type="entry name" value="P-loop_NTPase"/>
</dbReference>
<dbReference type="HAMAP" id="MF_00336">
    <property type="entry name" value="BioD"/>
    <property type="match status" value="1"/>
</dbReference>
<feature type="binding site" evidence="8">
    <location>
        <begin position="31"/>
        <end position="36"/>
    </location>
    <ligand>
        <name>ATP</name>
        <dbReference type="ChEBI" id="CHEBI:30616"/>
    </ligand>
</feature>
<dbReference type="GO" id="GO:0005524">
    <property type="term" value="F:ATP binding"/>
    <property type="evidence" value="ECO:0007669"/>
    <property type="project" value="UniProtKB-UniRule"/>
</dbReference>
<comment type="cofactor">
    <cofactor evidence="8">
        <name>Mg(2+)</name>
        <dbReference type="ChEBI" id="CHEBI:18420"/>
    </cofactor>
</comment>
<evidence type="ECO:0000256" key="8">
    <source>
        <dbReference type="HAMAP-Rule" id="MF_00336"/>
    </source>
</evidence>
<dbReference type="FunFam" id="3.40.50.300:FF:000292">
    <property type="entry name" value="ATP-dependent dethiobiotin synthetase BioD"/>
    <property type="match status" value="1"/>
</dbReference>
<feature type="binding site" evidence="8">
    <location>
        <position position="35"/>
    </location>
    <ligand>
        <name>Mg(2+)</name>
        <dbReference type="ChEBI" id="CHEBI:18420"/>
    </ligand>
</feature>
<reference evidence="10" key="1">
    <citation type="submission" date="2018-01" db="EMBL/GenBank/DDBJ databases">
        <authorList>
            <person name="Kerou L M."/>
        </authorList>
    </citation>
    <scope>NUCLEOTIDE SEQUENCE [LARGE SCALE GENOMIC DNA]</scope>
    <source>
        <strain evidence="10">SCU2</strain>
    </source>
</reference>
<dbReference type="KEGG" id="ncv:NCAV_1420"/>
<dbReference type="GO" id="GO:0042803">
    <property type="term" value="F:protein homodimerization activity"/>
    <property type="evidence" value="ECO:0007669"/>
    <property type="project" value="UniProtKB-ARBA"/>
</dbReference>
<gene>
    <name evidence="8 9" type="primary">bioD</name>
    <name evidence="9" type="ORF">NCAV_1420</name>
</gene>
<comment type="similarity">
    <text evidence="8">Belongs to the dethiobiotin synthetase family.</text>
</comment>
<evidence type="ECO:0000256" key="1">
    <source>
        <dbReference type="ARBA" id="ARBA00022490"/>
    </source>
</evidence>
<dbReference type="Gene3D" id="3.40.50.300">
    <property type="entry name" value="P-loop containing nucleotide triphosphate hydrolases"/>
    <property type="match status" value="1"/>
</dbReference>
<dbReference type="PIRSF" id="PIRSF006755">
    <property type="entry name" value="DTB_synth"/>
    <property type="match status" value="1"/>
</dbReference>
<dbReference type="AlphaFoldDB" id="A0A2K5ASF7"/>
<keyword evidence="2 8" id="KW-0436">Ligase</keyword>
<feature type="binding site" evidence="8">
    <location>
        <position position="134"/>
    </location>
    <ligand>
        <name>Mg(2+)</name>
        <dbReference type="ChEBI" id="CHEBI:18420"/>
    </ligand>
</feature>
<dbReference type="Pfam" id="PF13500">
    <property type="entry name" value="AAA_26"/>
    <property type="match status" value="1"/>
</dbReference>
<feature type="binding site" evidence="8">
    <location>
        <begin position="134"/>
        <end position="137"/>
    </location>
    <ligand>
        <name>ATP</name>
        <dbReference type="ChEBI" id="CHEBI:30616"/>
    </ligand>
</feature>
<comment type="pathway">
    <text evidence="8">Cofactor biosynthesis; biotin biosynthesis; biotin from 7,8-diaminononanoate: step 1/2.</text>
</comment>
<sequence length="247" mass="26933">MDIGTSISIDDDDGWSNGSGGGVFVTGTDTGVGKTLVTAAIVHALRSDGIDAVGMKPIATGIDRDVVFKSTDAEIIAKYSCLSSEEHELVNPVFLALEAAPYMASIVLKQDVDIERVFKAYKRLKERHEFIVVEGIGGVMVPIKKDYYVLDLIRDLELPALIVARARLGTINHTLLTVEACKRRGVEVIGIIMNMIDHSSIVEVNAGSIIQELSRVPVIGSIPYIKEMGVDDIPYIAKYIRYDLLLT</sequence>
<protein>
    <recommendedName>
        <fullName evidence="8">ATP-dependent dethiobiotin synthetase BioD</fullName>
        <ecNumber evidence="8">6.3.3.3</ecNumber>
    </recommendedName>
    <alternativeName>
        <fullName evidence="8">DTB synthetase</fullName>
        <shortName evidence="8">DTBS</shortName>
    </alternativeName>
    <alternativeName>
        <fullName evidence="8">Dethiobiotin synthase</fullName>
    </alternativeName>
</protein>
<dbReference type="InterPro" id="IPR004472">
    <property type="entry name" value="DTB_synth_BioD"/>
</dbReference>
<dbReference type="PANTHER" id="PTHR43210">
    <property type="entry name" value="DETHIOBIOTIN SYNTHETASE"/>
    <property type="match status" value="1"/>
</dbReference>
<comment type="catalytic activity">
    <reaction evidence="8">
        <text>(7R,8S)-7,8-diammoniononanoate + CO2 + ATP = (4R,5S)-dethiobiotin + ADP + phosphate + 3 H(+)</text>
        <dbReference type="Rhea" id="RHEA:15805"/>
        <dbReference type="ChEBI" id="CHEBI:15378"/>
        <dbReference type="ChEBI" id="CHEBI:16526"/>
        <dbReference type="ChEBI" id="CHEBI:30616"/>
        <dbReference type="ChEBI" id="CHEBI:43474"/>
        <dbReference type="ChEBI" id="CHEBI:149469"/>
        <dbReference type="ChEBI" id="CHEBI:149473"/>
        <dbReference type="ChEBI" id="CHEBI:456216"/>
        <dbReference type="EC" id="6.3.3.3"/>
    </reaction>
</comment>
<dbReference type="GO" id="GO:0009102">
    <property type="term" value="P:biotin biosynthetic process"/>
    <property type="evidence" value="ECO:0007669"/>
    <property type="project" value="UniProtKB-UniRule"/>
</dbReference>
<feature type="binding site" evidence="8">
    <location>
        <position position="72"/>
    </location>
    <ligand>
        <name>Mg(2+)</name>
        <dbReference type="ChEBI" id="CHEBI:18420"/>
    </ligand>
</feature>
<dbReference type="GeneID" id="41595415"/>
<evidence type="ECO:0000256" key="2">
    <source>
        <dbReference type="ARBA" id="ARBA00022598"/>
    </source>
</evidence>
<feature type="binding site" evidence="8">
    <location>
        <begin position="194"/>
        <end position="195"/>
    </location>
    <ligand>
        <name>ATP</name>
        <dbReference type="ChEBI" id="CHEBI:30616"/>
    </ligand>
</feature>
<evidence type="ECO:0000256" key="7">
    <source>
        <dbReference type="ARBA" id="ARBA00022842"/>
    </source>
</evidence>
<dbReference type="UniPathway" id="UPA00078">
    <property type="reaction ID" value="UER00161"/>
</dbReference>
<dbReference type="CDD" id="cd03109">
    <property type="entry name" value="DTBS"/>
    <property type="match status" value="1"/>
</dbReference>
<dbReference type="GO" id="GO:0005829">
    <property type="term" value="C:cytosol"/>
    <property type="evidence" value="ECO:0007669"/>
    <property type="project" value="TreeGrafter"/>
</dbReference>
<name>A0A2K5ASF7_9ARCH</name>
<feature type="binding site" evidence="8">
    <location>
        <begin position="223"/>
        <end position="225"/>
    </location>
    <ligand>
        <name>ATP</name>
        <dbReference type="ChEBI" id="CHEBI:30616"/>
    </ligand>
</feature>
<dbReference type="SUPFAM" id="SSF52540">
    <property type="entry name" value="P-loop containing nucleoside triphosphate hydrolases"/>
    <property type="match status" value="1"/>
</dbReference>
<feature type="binding site" evidence="8">
    <location>
        <position position="72"/>
    </location>
    <ligand>
        <name>ATP</name>
        <dbReference type="ChEBI" id="CHEBI:30616"/>
    </ligand>
</feature>
<keyword evidence="1 8" id="KW-0963">Cytoplasm</keyword>
<keyword evidence="10" id="KW-1185">Reference proteome</keyword>
<keyword evidence="4 8" id="KW-0547">Nucleotide-binding</keyword>
<comment type="caution">
    <text evidence="8">Lacks conserved residue(s) required for the propagation of feature annotation.</text>
</comment>
<dbReference type="RefSeq" id="WP_103286785.1">
    <property type="nucleotide sequence ID" value="NZ_LT981265.1"/>
</dbReference>
<evidence type="ECO:0000256" key="3">
    <source>
        <dbReference type="ARBA" id="ARBA00022723"/>
    </source>
</evidence>
<feature type="binding site" evidence="8">
    <location>
        <position position="60"/>
    </location>
    <ligand>
        <name>substrate</name>
    </ligand>
</feature>
<organism evidence="9 10">
    <name type="scientific">Candidatus Nitrosocaldus cavascurensis</name>
    <dbReference type="NCBI Taxonomy" id="2058097"/>
    <lineage>
        <taxon>Archaea</taxon>
        <taxon>Nitrososphaerota</taxon>
        <taxon>Nitrososphaeria</taxon>
        <taxon>Candidatus Nitrosocaldales</taxon>
        <taxon>Candidatus Nitrosocaldaceae</taxon>
        <taxon>Candidatus Nitrosocaldus</taxon>
    </lineage>
</organism>
<feature type="active site" evidence="8">
    <location>
        <position position="56"/>
    </location>
</feature>
<accession>A0A2K5ASF7</accession>
<evidence type="ECO:0000256" key="5">
    <source>
        <dbReference type="ARBA" id="ARBA00022756"/>
    </source>
</evidence>
<keyword evidence="7 8" id="KW-0460">Magnesium</keyword>
<keyword evidence="3 8" id="KW-0479">Metal-binding</keyword>